<evidence type="ECO:0000256" key="2">
    <source>
        <dbReference type="SAM" id="MobiDB-lite"/>
    </source>
</evidence>
<protein>
    <recommendedName>
        <fullName evidence="3">Endonuclease/exonuclease/phosphatase domain-containing protein</fullName>
    </recommendedName>
</protein>
<organism evidence="4 5">
    <name type="scientific">Mytilus edulis</name>
    <name type="common">Blue mussel</name>
    <dbReference type="NCBI Taxonomy" id="6550"/>
    <lineage>
        <taxon>Eukaryota</taxon>
        <taxon>Metazoa</taxon>
        <taxon>Spiralia</taxon>
        <taxon>Lophotrochozoa</taxon>
        <taxon>Mollusca</taxon>
        <taxon>Bivalvia</taxon>
        <taxon>Autobranchia</taxon>
        <taxon>Pteriomorphia</taxon>
        <taxon>Mytilida</taxon>
        <taxon>Mytiloidea</taxon>
        <taxon>Mytilidae</taxon>
        <taxon>Mytilinae</taxon>
        <taxon>Mytilus</taxon>
    </lineage>
</organism>
<evidence type="ECO:0000313" key="5">
    <source>
        <dbReference type="Proteomes" id="UP000683360"/>
    </source>
</evidence>
<gene>
    <name evidence="4" type="ORF">MEDL_27627</name>
</gene>
<dbReference type="SUPFAM" id="SSF56219">
    <property type="entry name" value="DNase I-like"/>
    <property type="match status" value="1"/>
</dbReference>
<dbReference type="InterPro" id="IPR036691">
    <property type="entry name" value="Endo/exonu/phosph_ase_sf"/>
</dbReference>
<feature type="coiled-coil region" evidence="1">
    <location>
        <begin position="141"/>
        <end position="168"/>
    </location>
</feature>
<dbReference type="Gene3D" id="3.60.10.10">
    <property type="entry name" value="Endonuclease/exonuclease/phosphatase"/>
    <property type="match status" value="1"/>
</dbReference>
<sequence length="1212" mass="137613">MYLDKVLDGLPREKYIDMIVHTLKGNESLVTWYRNILLSRAGEIDGCPKGKLCNRKTTNKSSSIQKYAKDCYILQMFTEGDASEIDSVFSRSVNSTSDNLQNDTICENNPVNQVDINSTLQLLIERVNGLDNIIKSKDGIEKKLRAKIDELENVIDDNKRQFELLKAEITPKVVKFESEIKTMSWLASDVGEFNFMAHSSKMKEIQSEIKQNRIAITSLQKTLRKSQPVLNPKILVNKQPSTIGTSEHMSTPMRPVNTNKSTVSNMSIDSMITTEIDRMMYQIDPQQSDPIIPGAYDSVDFLEHCGKRPTKIVETDNNAGSITPICAKEIATDSNLKCDSYRDKLLGGINKNADNVATNLAKAIKPAFQIPVRINGVQNDPKPENDNFTGVSRKRTSRFYITNIDPSSSKEGLLSYAKQRGVNITHVILFKPRKGRISGRINVTMESKPLLQNSEFWPNNIICRPCDLECTRYHVINSLSNRTFRYTNCDIAVLSEHKLFNHSLKFLNTLDTNYHSIGIADTNINIETCKCGKGGVAIMYKKTLKFNIKPINCPVSERLLGIEIQCNENYSIFVFSVYLPADSNMQNYKYELNIVEDYVNNYAKFGPVIVAGDFNTSCRVTDLERTNVNKSIIFSDFILRNNIVPINASSLCDPSSFTFIPTRTVLDYFLVSEELANDVTFCENIPEGTLSLTSDHLPVFLQLSIPCVANSSNGGNTVWPSWRKASDSSLHAYNELTNEIAVDLLDMPLSTFLDLDTLASKLTDKLKECANITIPSGSFNPNTKPYWSDQVKQAHKAERLARRTWINHGRPRGKSFPSYVEYKSAKNEFRNRQRFAYNAYMDNTYREIDEAAECDVRLFWRLISRRKCRKTNQISEILHDNRQCKSPEDISNAFADFYAGVYTPSENAKFDSDFKAYVTEFVDRTLESCAKYNGLLPGGEINIVEIETAIRNLKLQKAPGYDKLQNEHVRYSGSKLQTVILRIFNAVIRLGRIPLCWKHGLLIPLYKEMFVIFALVTGDWNKDVNIKHGWVTEETFKPIVNRCNATFTFHMYDANPSKDRDIYSYFGDATELDEPHILWSNQRDFNILEMTMEVQYDTEYNGSQSLPDYVSSMKLGITNAKVETQHFKLGSGGVYILALTVIYTCNGPSHEQPISNEVLVCKMDGTNNVRIDSADRFVLTFSATAGGFRKLRNRDTAQIYPSQNYSEKLRPK</sequence>
<dbReference type="GO" id="GO:0003824">
    <property type="term" value="F:catalytic activity"/>
    <property type="evidence" value="ECO:0007669"/>
    <property type="project" value="InterPro"/>
</dbReference>
<evidence type="ECO:0000259" key="3">
    <source>
        <dbReference type="Pfam" id="PF14529"/>
    </source>
</evidence>
<evidence type="ECO:0000256" key="1">
    <source>
        <dbReference type="SAM" id="Coils"/>
    </source>
</evidence>
<feature type="region of interest" description="Disordered" evidence="2">
    <location>
        <begin position="242"/>
        <end position="262"/>
    </location>
</feature>
<dbReference type="AlphaFoldDB" id="A0A8S3S6C7"/>
<dbReference type="OrthoDB" id="6155487at2759"/>
<keyword evidence="5" id="KW-1185">Reference proteome</keyword>
<comment type="caution">
    <text evidence="4">The sequence shown here is derived from an EMBL/GenBank/DDBJ whole genome shotgun (WGS) entry which is preliminary data.</text>
</comment>
<evidence type="ECO:0000313" key="4">
    <source>
        <dbReference type="EMBL" id="CAG2213729.1"/>
    </source>
</evidence>
<dbReference type="Proteomes" id="UP000683360">
    <property type="component" value="Unassembled WGS sequence"/>
</dbReference>
<dbReference type="PANTHER" id="PTHR47510">
    <property type="entry name" value="REVERSE TRANSCRIPTASE DOMAIN-CONTAINING PROTEIN"/>
    <property type="match status" value="1"/>
</dbReference>
<dbReference type="Pfam" id="PF14529">
    <property type="entry name" value="Exo_endo_phos_2"/>
    <property type="match status" value="1"/>
</dbReference>
<dbReference type="EMBL" id="CAJPWZ010001384">
    <property type="protein sequence ID" value="CAG2213729.1"/>
    <property type="molecule type" value="Genomic_DNA"/>
</dbReference>
<proteinExistence type="predicted"/>
<reference evidence="4" key="1">
    <citation type="submission" date="2021-03" db="EMBL/GenBank/DDBJ databases">
        <authorList>
            <person name="Bekaert M."/>
        </authorList>
    </citation>
    <scope>NUCLEOTIDE SEQUENCE</scope>
</reference>
<dbReference type="PANTHER" id="PTHR47510:SF3">
    <property type="entry name" value="ENDO_EXONUCLEASE_PHOSPHATASE DOMAIN-CONTAINING PROTEIN"/>
    <property type="match status" value="1"/>
</dbReference>
<keyword evidence="1" id="KW-0175">Coiled coil</keyword>
<feature type="domain" description="Endonuclease/exonuclease/phosphatase" evidence="3">
    <location>
        <begin position="572"/>
        <end position="699"/>
    </location>
</feature>
<dbReference type="InterPro" id="IPR005135">
    <property type="entry name" value="Endo/exonuclease/phosphatase"/>
</dbReference>
<accession>A0A8S3S6C7</accession>
<name>A0A8S3S6C7_MYTED</name>